<dbReference type="Gene3D" id="2.40.50.580">
    <property type="match status" value="1"/>
</dbReference>
<feature type="region of interest" description="Disordered" evidence="1">
    <location>
        <begin position="433"/>
        <end position="452"/>
    </location>
</feature>
<feature type="compositionally biased region" description="Low complexity" evidence="1">
    <location>
        <begin position="369"/>
        <end position="379"/>
    </location>
</feature>
<evidence type="ECO:0000256" key="1">
    <source>
        <dbReference type="SAM" id="MobiDB-lite"/>
    </source>
</evidence>
<feature type="compositionally biased region" description="Acidic residues" evidence="1">
    <location>
        <begin position="442"/>
        <end position="452"/>
    </location>
</feature>
<proteinExistence type="predicted"/>
<dbReference type="GO" id="GO:0003677">
    <property type="term" value="F:DNA binding"/>
    <property type="evidence" value="ECO:0007669"/>
    <property type="project" value="InterPro"/>
</dbReference>
<feature type="region of interest" description="Disordered" evidence="1">
    <location>
        <begin position="366"/>
        <end position="385"/>
    </location>
</feature>
<dbReference type="Proteomes" id="UP001314263">
    <property type="component" value="Unassembled WGS sequence"/>
</dbReference>
<dbReference type="PANTHER" id="PTHR30545">
    <property type="entry name" value="SUGAR FERMENTATION STIMULATION PROTEIN A"/>
    <property type="match status" value="1"/>
</dbReference>
<organism evidence="2 3">
    <name type="scientific">Coccomyxa viridis</name>
    <dbReference type="NCBI Taxonomy" id="1274662"/>
    <lineage>
        <taxon>Eukaryota</taxon>
        <taxon>Viridiplantae</taxon>
        <taxon>Chlorophyta</taxon>
        <taxon>core chlorophytes</taxon>
        <taxon>Trebouxiophyceae</taxon>
        <taxon>Trebouxiophyceae incertae sedis</taxon>
        <taxon>Coccomyxaceae</taxon>
        <taxon>Coccomyxa</taxon>
    </lineage>
</organism>
<name>A0AAV1IGW6_9CHLO</name>
<gene>
    <name evidence="2" type="ORF">CVIRNUC_009782</name>
</gene>
<dbReference type="InterPro" id="IPR005224">
    <property type="entry name" value="SfsA"/>
</dbReference>
<sequence>MSTAQVATAAPVLCDKPSTTSEPPHIVLPGPCAWSLSGLQDGFQGSQELTALKQALQQPVPEPLLFRYQFREPLIEGVILQKRKRFTVDVAVNGELIVCHCPTTCLSLYQTLLDGQQVRCLLSRADPAVKRAKVRETQYSVEAISLDDAQSWIGINQCHVTRYIGHYLRAGGLPSICADPAGLRAEQMVGRRRIDFVYEGRDSIEVKMPPPRHMREAALKARVGGRPYSERMLGQVVCMTQWMQEQRAELGFSDKAWLRNRRMREHPGLKDPRAILLLAYQHREPPMSLPKRITRERSPLMEAMRTAIKSGLEIWQVNMELDKHGVALRSYFPRRLLRGRPHRHLAMRKGHDYTLDASCALPTPPFIEDSSSSSSSSDSLVLQPPPRNVLTKTGMVWQPDQSLIAASGAVEDTSEAAALQTAVHGDAEWLKSNSAESVSAEHEEEELLAVTA</sequence>
<keyword evidence="3" id="KW-1185">Reference proteome</keyword>
<comment type="caution">
    <text evidence="2">The sequence shown here is derived from an EMBL/GenBank/DDBJ whole genome shotgun (WGS) entry which is preliminary data.</text>
</comment>
<evidence type="ECO:0000313" key="2">
    <source>
        <dbReference type="EMBL" id="CAK0786569.1"/>
    </source>
</evidence>
<dbReference type="EMBL" id="CAUYUE010000015">
    <property type="protein sequence ID" value="CAK0786569.1"/>
    <property type="molecule type" value="Genomic_DNA"/>
</dbReference>
<evidence type="ECO:0000313" key="3">
    <source>
        <dbReference type="Proteomes" id="UP001314263"/>
    </source>
</evidence>
<dbReference type="Gene3D" id="3.40.1350.60">
    <property type="match status" value="1"/>
</dbReference>
<dbReference type="AlphaFoldDB" id="A0AAV1IGW6"/>
<reference evidence="2 3" key="1">
    <citation type="submission" date="2023-10" db="EMBL/GenBank/DDBJ databases">
        <authorList>
            <person name="Maclean D."/>
            <person name="Macfadyen A."/>
        </authorList>
    </citation>
    <scope>NUCLEOTIDE SEQUENCE [LARGE SCALE GENOMIC DNA]</scope>
</reference>
<protein>
    <submittedName>
        <fullName evidence="2">Uncharacterized protein</fullName>
    </submittedName>
</protein>
<accession>A0AAV1IGW6</accession>
<dbReference type="PANTHER" id="PTHR30545:SF2">
    <property type="entry name" value="SUGAR FERMENTATION STIMULATION PROTEIN A"/>
    <property type="match status" value="1"/>
</dbReference>